<accession>A0ACB7SGW5</accession>
<keyword evidence="2" id="KW-1185">Reference proteome</keyword>
<sequence>MAASDVPPIPPDLDRRRLPMDRCWSVPLAAAFSAFLLVMNSSCYGFLYVLFMEKYGVSHAEAAWPSSALVIAGSTVCVAVSAVQDKLSVYHITLVGGILASLGLVASAFAPNIAWMTFTFGVLHGAGIGTALMGFSLYILLYFDKYKATAFAVMWVFRAASGMTGTQILWHLTNNYGLQGCLLVTGGVLFNVVPFTRLIKSPSATRIHFGAFTKGRDLNTYNAVVQNHSSETVQPSSQHPQDVAMVSSRRDHQFVTTRSFASAVSGMRTWPFYVAVFYSAMCDYLFVTFNATVVAYGVDKGCTLEDSKQVIIYNSIGLVVGRVVISFATDKVSSWRCPAAVASFLASAICFLMLTRVSTYAGLVATASVMGVAQGYLLCVKSVIVSDHVGLECFTFCYGVAGLLSIPLWLSGPSIIGFFRDKNGSYDYLYIVLATLCLVHAALLGLLAWREAMQRRHQRQQRFCETDAPVL</sequence>
<name>A0ACB7SGW5_HYAAI</name>
<evidence type="ECO:0000313" key="2">
    <source>
        <dbReference type="Proteomes" id="UP000821845"/>
    </source>
</evidence>
<dbReference type="EMBL" id="CM023484">
    <property type="protein sequence ID" value="KAH6934427.1"/>
    <property type="molecule type" value="Genomic_DNA"/>
</dbReference>
<protein>
    <submittedName>
        <fullName evidence="1">Uncharacterized protein</fullName>
    </submittedName>
</protein>
<evidence type="ECO:0000313" key="1">
    <source>
        <dbReference type="EMBL" id="KAH6934427.1"/>
    </source>
</evidence>
<dbReference type="Proteomes" id="UP000821845">
    <property type="component" value="Chromosome 4"/>
</dbReference>
<gene>
    <name evidence="1" type="ORF">HPB50_024187</name>
</gene>
<reference evidence="1" key="1">
    <citation type="submission" date="2020-05" db="EMBL/GenBank/DDBJ databases">
        <title>Large-scale comparative analyses of tick genomes elucidate their genetic diversity and vector capacities.</title>
        <authorList>
            <person name="Jia N."/>
            <person name="Wang J."/>
            <person name="Shi W."/>
            <person name="Du L."/>
            <person name="Sun Y."/>
            <person name="Zhan W."/>
            <person name="Jiang J."/>
            <person name="Wang Q."/>
            <person name="Zhang B."/>
            <person name="Ji P."/>
            <person name="Sakyi L.B."/>
            <person name="Cui X."/>
            <person name="Yuan T."/>
            <person name="Jiang B."/>
            <person name="Yang W."/>
            <person name="Lam T.T.-Y."/>
            <person name="Chang Q."/>
            <person name="Ding S."/>
            <person name="Wang X."/>
            <person name="Zhu J."/>
            <person name="Ruan X."/>
            <person name="Zhao L."/>
            <person name="Wei J."/>
            <person name="Que T."/>
            <person name="Du C."/>
            <person name="Cheng J."/>
            <person name="Dai P."/>
            <person name="Han X."/>
            <person name="Huang E."/>
            <person name="Gao Y."/>
            <person name="Liu J."/>
            <person name="Shao H."/>
            <person name="Ye R."/>
            <person name="Li L."/>
            <person name="Wei W."/>
            <person name="Wang X."/>
            <person name="Wang C."/>
            <person name="Yang T."/>
            <person name="Huo Q."/>
            <person name="Li W."/>
            <person name="Guo W."/>
            <person name="Chen H."/>
            <person name="Zhou L."/>
            <person name="Ni X."/>
            <person name="Tian J."/>
            <person name="Zhou Y."/>
            <person name="Sheng Y."/>
            <person name="Liu T."/>
            <person name="Pan Y."/>
            <person name="Xia L."/>
            <person name="Li J."/>
            <person name="Zhao F."/>
            <person name="Cao W."/>
        </authorList>
    </citation>
    <scope>NUCLEOTIDE SEQUENCE</scope>
    <source>
        <strain evidence="1">Hyas-2018</strain>
    </source>
</reference>
<proteinExistence type="predicted"/>
<organism evidence="1 2">
    <name type="scientific">Hyalomma asiaticum</name>
    <name type="common">Tick</name>
    <dbReference type="NCBI Taxonomy" id="266040"/>
    <lineage>
        <taxon>Eukaryota</taxon>
        <taxon>Metazoa</taxon>
        <taxon>Ecdysozoa</taxon>
        <taxon>Arthropoda</taxon>
        <taxon>Chelicerata</taxon>
        <taxon>Arachnida</taxon>
        <taxon>Acari</taxon>
        <taxon>Parasitiformes</taxon>
        <taxon>Ixodida</taxon>
        <taxon>Ixodoidea</taxon>
        <taxon>Ixodidae</taxon>
        <taxon>Hyalomminae</taxon>
        <taxon>Hyalomma</taxon>
    </lineage>
</organism>
<comment type="caution">
    <text evidence="1">The sequence shown here is derived from an EMBL/GenBank/DDBJ whole genome shotgun (WGS) entry which is preliminary data.</text>
</comment>